<proteinExistence type="predicted"/>
<reference evidence="1" key="2">
    <citation type="submission" date="2024-06" db="EMBL/GenBank/DDBJ databases">
        <authorList>
            <person name="Plum-Jensen L.E."/>
            <person name="Schramm A."/>
            <person name="Marshall I.P.G."/>
        </authorList>
    </citation>
    <scope>NUCLEOTIDE SEQUENCE</scope>
    <source>
        <strain evidence="1">Rat1</strain>
    </source>
</reference>
<dbReference type="EMBL" id="CP159373">
    <property type="protein sequence ID" value="XCN75423.1"/>
    <property type="molecule type" value="Genomic_DNA"/>
</dbReference>
<name>A0AAU8M1W1_9BACT</name>
<evidence type="ECO:0000313" key="1">
    <source>
        <dbReference type="EMBL" id="XCN75423.1"/>
    </source>
</evidence>
<accession>A0AAU8M1W1</accession>
<dbReference type="AlphaFoldDB" id="A0AAU8M1W1"/>
<organism evidence="1">
    <name type="scientific">Candidatus Electrothrix aestuarii</name>
    <dbReference type="NCBI Taxonomy" id="3062594"/>
    <lineage>
        <taxon>Bacteria</taxon>
        <taxon>Pseudomonadati</taxon>
        <taxon>Thermodesulfobacteriota</taxon>
        <taxon>Desulfobulbia</taxon>
        <taxon>Desulfobulbales</taxon>
        <taxon>Desulfobulbaceae</taxon>
        <taxon>Candidatus Electrothrix</taxon>
    </lineage>
</organism>
<dbReference type="KEGG" id="eaj:Q3M24_09020"/>
<protein>
    <submittedName>
        <fullName evidence="1">DUF3039 domain-containing protein</fullName>
    </submittedName>
</protein>
<dbReference type="InterPro" id="IPR009912">
    <property type="entry name" value="DUF1451"/>
</dbReference>
<gene>
    <name evidence="1" type="ORF">Q3M24_09020</name>
</gene>
<reference evidence="1" key="1">
    <citation type="journal article" date="2024" name="Syst. Appl. Microbiol.">
        <title>First single-strain enrichments of Electrothrix cable bacteria, description of E. aestuarii sp. nov. and E. rattekaaiensis sp. nov., and proposal of a cable bacteria taxonomy following the rules of the SeqCode.</title>
        <authorList>
            <person name="Plum-Jensen L.E."/>
            <person name="Schramm A."/>
            <person name="Marshall I.P.G."/>
        </authorList>
    </citation>
    <scope>NUCLEOTIDE SEQUENCE</scope>
    <source>
        <strain evidence="1">Rat1</strain>
    </source>
</reference>
<dbReference type="Pfam" id="PF07295">
    <property type="entry name" value="DUF1451"/>
    <property type="match status" value="1"/>
</dbReference>
<sequence length="49" mass="5533">MHKEKVMKVTGDRPGKGTYVCMTCGQKVVIKDDDEKLPVCPKCHGSMWH</sequence>